<dbReference type="InterPro" id="IPR011453">
    <property type="entry name" value="DUF1559"/>
</dbReference>
<dbReference type="SUPFAM" id="SSF54523">
    <property type="entry name" value="Pili subunits"/>
    <property type="match status" value="1"/>
</dbReference>
<comment type="caution">
    <text evidence="3">The sequence shown here is derived from an EMBL/GenBank/DDBJ whole genome shotgun (WGS) entry which is preliminary data.</text>
</comment>
<name>A0A5C5ZDN2_9BACT</name>
<evidence type="ECO:0000256" key="1">
    <source>
        <dbReference type="SAM" id="MobiDB-lite"/>
    </source>
</evidence>
<sequence length="388" mass="41994">MREKLVCYLLGELDDAERAALEARLANEPCLRKELEQIRSCLEGSHNEDEPTADCPEAAALAAEGGCPEGLADRTAGAISKALAIHDGVDSPCNRSRFTFVDVCVAAGVLLAVSAMVLPALPQSRASARRALCQDNMRQIGQALFRYADNHGDFYPVIGPDENAGMFAVRLVESGQMSQRELQRLLWCRASGLQDQLRESNSQFVVVAPTAQQLQQAKGELLARIRRWMAGSYAYRIGYIDNGRYLPIKYFDSSRSPLLSDAPTYTEHGWVSVNHGVNGGQNVLHQDGHVRFQVRCDCPAVDRDMFVNYSGQAAAGEGKSDIVVVRSDLTPGVPRNVTPVVPAEMRVASPRRPPSGRTEEPSADNGPNRGSGSGPDSGSDSGLVRATK</sequence>
<evidence type="ECO:0000313" key="3">
    <source>
        <dbReference type="EMBL" id="TWT85454.1"/>
    </source>
</evidence>
<proteinExistence type="predicted"/>
<organism evidence="3 4">
    <name type="scientific">Posidoniimonas polymericola</name>
    <dbReference type="NCBI Taxonomy" id="2528002"/>
    <lineage>
        <taxon>Bacteria</taxon>
        <taxon>Pseudomonadati</taxon>
        <taxon>Planctomycetota</taxon>
        <taxon>Planctomycetia</taxon>
        <taxon>Pirellulales</taxon>
        <taxon>Lacipirellulaceae</taxon>
        <taxon>Posidoniimonas</taxon>
    </lineage>
</organism>
<dbReference type="Pfam" id="PF07596">
    <property type="entry name" value="SBP_bac_10"/>
    <property type="match status" value="1"/>
</dbReference>
<feature type="domain" description="DUF1559" evidence="2">
    <location>
        <begin position="124"/>
        <end position="154"/>
    </location>
</feature>
<reference evidence="3 4" key="1">
    <citation type="submission" date="2019-02" db="EMBL/GenBank/DDBJ databases">
        <title>Deep-cultivation of Planctomycetes and their phenomic and genomic characterization uncovers novel biology.</title>
        <authorList>
            <person name="Wiegand S."/>
            <person name="Jogler M."/>
            <person name="Boedeker C."/>
            <person name="Pinto D."/>
            <person name="Vollmers J."/>
            <person name="Rivas-Marin E."/>
            <person name="Kohn T."/>
            <person name="Peeters S.H."/>
            <person name="Heuer A."/>
            <person name="Rast P."/>
            <person name="Oberbeckmann S."/>
            <person name="Bunk B."/>
            <person name="Jeske O."/>
            <person name="Meyerdierks A."/>
            <person name="Storesund J.E."/>
            <person name="Kallscheuer N."/>
            <person name="Luecker S."/>
            <person name="Lage O.M."/>
            <person name="Pohl T."/>
            <person name="Merkel B.J."/>
            <person name="Hornburger P."/>
            <person name="Mueller R.-W."/>
            <person name="Bruemmer F."/>
            <person name="Labrenz M."/>
            <person name="Spormann A.M."/>
            <person name="Op Den Camp H."/>
            <person name="Overmann J."/>
            <person name="Amann R."/>
            <person name="Jetten M.S.M."/>
            <person name="Mascher T."/>
            <person name="Medema M.H."/>
            <person name="Devos D.P."/>
            <person name="Kaster A.-K."/>
            <person name="Ovreas L."/>
            <person name="Rohde M."/>
            <person name="Galperin M.Y."/>
            <person name="Jogler C."/>
        </authorList>
    </citation>
    <scope>NUCLEOTIDE SEQUENCE [LARGE SCALE GENOMIC DNA]</scope>
    <source>
        <strain evidence="3 4">Pla123a</strain>
    </source>
</reference>
<dbReference type="Proteomes" id="UP000318478">
    <property type="component" value="Unassembled WGS sequence"/>
</dbReference>
<gene>
    <name evidence="3" type="ORF">Pla123a_02610</name>
</gene>
<dbReference type="OrthoDB" id="277292at2"/>
<dbReference type="InterPro" id="IPR045584">
    <property type="entry name" value="Pilin-like"/>
</dbReference>
<accession>A0A5C5ZDN2</accession>
<evidence type="ECO:0000313" key="4">
    <source>
        <dbReference type="Proteomes" id="UP000318478"/>
    </source>
</evidence>
<feature type="region of interest" description="Disordered" evidence="1">
    <location>
        <begin position="331"/>
        <end position="388"/>
    </location>
</feature>
<dbReference type="EMBL" id="SJPO01000001">
    <property type="protein sequence ID" value="TWT85454.1"/>
    <property type="molecule type" value="Genomic_DNA"/>
</dbReference>
<protein>
    <recommendedName>
        <fullName evidence="2">DUF1559 domain-containing protein</fullName>
    </recommendedName>
</protein>
<evidence type="ECO:0000259" key="2">
    <source>
        <dbReference type="Pfam" id="PF07596"/>
    </source>
</evidence>
<dbReference type="RefSeq" id="WP_146583715.1">
    <property type="nucleotide sequence ID" value="NZ_SJPO01000001.1"/>
</dbReference>
<dbReference type="AlphaFoldDB" id="A0A5C5ZDN2"/>
<keyword evidence="4" id="KW-1185">Reference proteome</keyword>